<gene>
    <name evidence="2" type="ORF">AXF42_Ash001618</name>
</gene>
<keyword evidence="3" id="KW-1185">Reference proteome</keyword>
<feature type="compositionally biased region" description="Low complexity" evidence="1">
    <location>
        <begin position="145"/>
        <end position="156"/>
    </location>
</feature>
<dbReference type="PANTHER" id="PTHR33871:SF1">
    <property type="entry name" value="OS05G0503100 PROTEIN"/>
    <property type="match status" value="1"/>
</dbReference>
<feature type="compositionally biased region" description="Low complexity" evidence="1">
    <location>
        <begin position="211"/>
        <end position="226"/>
    </location>
</feature>
<protein>
    <submittedName>
        <fullName evidence="2">Uncharacterized protein</fullName>
    </submittedName>
</protein>
<accession>A0A2I0AAQ2</accession>
<feature type="compositionally biased region" description="Basic and acidic residues" evidence="1">
    <location>
        <begin position="34"/>
        <end position="44"/>
    </location>
</feature>
<feature type="region of interest" description="Disordered" evidence="1">
    <location>
        <begin position="142"/>
        <end position="230"/>
    </location>
</feature>
<dbReference type="Proteomes" id="UP000236161">
    <property type="component" value="Unassembled WGS sequence"/>
</dbReference>
<proteinExistence type="predicted"/>
<name>A0A2I0AAQ2_9ASPA</name>
<evidence type="ECO:0000313" key="2">
    <source>
        <dbReference type="EMBL" id="PKA52637.1"/>
    </source>
</evidence>
<dbReference type="OrthoDB" id="1922230at2759"/>
<dbReference type="EMBL" id="KZ452001">
    <property type="protein sequence ID" value="PKA52637.1"/>
    <property type="molecule type" value="Genomic_DNA"/>
</dbReference>
<reference evidence="2 3" key="1">
    <citation type="journal article" date="2017" name="Nature">
        <title>The Apostasia genome and the evolution of orchids.</title>
        <authorList>
            <person name="Zhang G.Q."/>
            <person name="Liu K.W."/>
            <person name="Li Z."/>
            <person name="Lohaus R."/>
            <person name="Hsiao Y.Y."/>
            <person name="Niu S.C."/>
            <person name="Wang J.Y."/>
            <person name="Lin Y.C."/>
            <person name="Xu Q."/>
            <person name="Chen L.J."/>
            <person name="Yoshida K."/>
            <person name="Fujiwara S."/>
            <person name="Wang Z.W."/>
            <person name="Zhang Y.Q."/>
            <person name="Mitsuda N."/>
            <person name="Wang M."/>
            <person name="Liu G.H."/>
            <person name="Pecoraro L."/>
            <person name="Huang H.X."/>
            <person name="Xiao X.J."/>
            <person name="Lin M."/>
            <person name="Wu X.Y."/>
            <person name="Wu W.L."/>
            <person name="Chen Y.Y."/>
            <person name="Chang S.B."/>
            <person name="Sakamoto S."/>
            <person name="Ohme-Takagi M."/>
            <person name="Yagi M."/>
            <person name="Zeng S.J."/>
            <person name="Shen C.Y."/>
            <person name="Yeh C.M."/>
            <person name="Luo Y.B."/>
            <person name="Tsai W.C."/>
            <person name="Van de Peer Y."/>
            <person name="Liu Z.J."/>
        </authorList>
    </citation>
    <scope>NUCLEOTIDE SEQUENCE [LARGE SCALE GENOMIC DNA]</scope>
    <source>
        <strain evidence="3">cv. Shenzhen</strain>
        <tissue evidence="2">Stem</tissue>
    </source>
</reference>
<dbReference type="AlphaFoldDB" id="A0A2I0AAQ2"/>
<feature type="compositionally biased region" description="Polar residues" evidence="1">
    <location>
        <begin position="173"/>
        <end position="184"/>
    </location>
</feature>
<feature type="region of interest" description="Disordered" evidence="1">
    <location>
        <begin position="1"/>
        <end position="88"/>
    </location>
</feature>
<evidence type="ECO:0000313" key="3">
    <source>
        <dbReference type="Proteomes" id="UP000236161"/>
    </source>
</evidence>
<dbReference type="PANTHER" id="PTHR33871">
    <property type="entry name" value="OS05G0503100 PROTEIN-RELATED"/>
    <property type="match status" value="1"/>
</dbReference>
<organism evidence="2 3">
    <name type="scientific">Apostasia shenzhenica</name>
    <dbReference type="NCBI Taxonomy" id="1088818"/>
    <lineage>
        <taxon>Eukaryota</taxon>
        <taxon>Viridiplantae</taxon>
        <taxon>Streptophyta</taxon>
        <taxon>Embryophyta</taxon>
        <taxon>Tracheophyta</taxon>
        <taxon>Spermatophyta</taxon>
        <taxon>Magnoliopsida</taxon>
        <taxon>Liliopsida</taxon>
        <taxon>Asparagales</taxon>
        <taxon>Orchidaceae</taxon>
        <taxon>Apostasioideae</taxon>
        <taxon>Apostasia</taxon>
    </lineage>
</organism>
<sequence>MGGCFSRSKKSTTRGPRSPGHSTATCSEACRAAPPEEEKVKEVLSETPTARVSRALRRDPHSAVQKRGSETEVSDGGDDRSEATTEICSFSDGLSVSLGVMETPGEEPAQLTFPAKFQRKRSSSASEVVLKRERGTGAVAAVGCRTGRSSPSPSRRTNGDSSVRTRSVRESMAASNSGVASTGIWQDPGERSGRRSVSPATKASTAAGKCRSVSSSRATVRSSPRRNTGYGVAALGRERGMAHDVMGHGAGAAAGGKESLENPLVSMECFIFL</sequence>
<evidence type="ECO:0000256" key="1">
    <source>
        <dbReference type="SAM" id="MobiDB-lite"/>
    </source>
</evidence>